<dbReference type="CDD" id="cd00448">
    <property type="entry name" value="YjgF_YER057c_UK114_family"/>
    <property type="match status" value="1"/>
</dbReference>
<dbReference type="PROSITE" id="PS01094">
    <property type="entry name" value="UPF0076"/>
    <property type="match status" value="1"/>
</dbReference>
<dbReference type="Gene3D" id="3.30.1330.40">
    <property type="entry name" value="RutC-like"/>
    <property type="match status" value="1"/>
</dbReference>
<gene>
    <name evidence="2" type="ORF">MUG84_03150</name>
</gene>
<keyword evidence="3" id="KW-1185">Reference proteome</keyword>
<dbReference type="PANTHER" id="PTHR11803:SF39">
    <property type="entry name" value="2-IMINOBUTANOATE_2-IMINOPROPANOATE DEAMINASE"/>
    <property type="match status" value="1"/>
</dbReference>
<dbReference type="GO" id="GO:0019239">
    <property type="term" value="F:deaminase activity"/>
    <property type="evidence" value="ECO:0007669"/>
    <property type="project" value="TreeGrafter"/>
</dbReference>
<dbReference type="AlphaFoldDB" id="A0A9X2B0Y3"/>
<evidence type="ECO:0000313" key="3">
    <source>
        <dbReference type="Proteomes" id="UP001139347"/>
    </source>
</evidence>
<dbReference type="InterPro" id="IPR006056">
    <property type="entry name" value="RidA"/>
</dbReference>
<reference evidence="2" key="1">
    <citation type="submission" date="2022-04" db="EMBL/GenBank/DDBJ databases">
        <title>Paenibacillus mangrovi sp. nov., a novel endophytic bacterium isolated from bark of Kandelia candel.</title>
        <authorList>
            <person name="Tuo L."/>
        </authorList>
    </citation>
    <scope>NUCLEOTIDE SEQUENCE</scope>
    <source>
        <strain evidence="2">KQZ6P-2</strain>
    </source>
</reference>
<dbReference type="Pfam" id="PF01042">
    <property type="entry name" value="Ribonuc_L-PSP"/>
    <property type="match status" value="1"/>
</dbReference>
<dbReference type="Proteomes" id="UP001139347">
    <property type="component" value="Unassembled WGS sequence"/>
</dbReference>
<protein>
    <submittedName>
        <fullName evidence="2">RidA family protein</fullName>
    </submittedName>
</protein>
<organism evidence="2 3">
    <name type="scientific">Paenibacillus mangrovi</name>
    <dbReference type="NCBI Taxonomy" id="2931978"/>
    <lineage>
        <taxon>Bacteria</taxon>
        <taxon>Bacillati</taxon>
        <taxon>Bacillota</taxon>
        <taxon>Bacilli</taxon>
        <taxon>Bacillales</taxon>
        <taxon>Paenibacillaceae</taxon>
        <taxon>Paenibacillus</taxon>
    </lineage>
</organism>
<dbReference type="InterPro" id="IPR006175">
    <property type="entry name" value="YjgF/YER057c/UK114"/>
</dbReference>
<accession>A0A9X2B0Y3</accession>
<sequence>MKKTIMTDKAPSAIGPYSQAIVSASRLYASGQLGINPQTGEMNDDFAIQAKQVMENISAILNEAGYDFEDIVKTTIFVTDLANFTSLNEIYGSYFKSSTPARSCFQVAGLPKGAKVEIEFIAEK</sequence>
<evidence type="ECO:0000256" key="1">
    <source>
        <dbReference type="ARBA" id="ARBA00010552"/>
    </source>
</evidence>
<dbReference type="NCBIfam" id="TIGR00004">
    <property type="entry name" value="Rid family detoxifying hydrolase"/>
    <property type="match status" value="1"/>
</dbReference>
<dbReference type="SUPFAM" id="SSF55298">
    <property type="entry name" value="YjgF-like"/>
    <property type="match status" value="1"/>
</dbReference>
<name>A0A9X2B0Y3_9BACL</name>
<proteinExistence type="inferred from homology"/>
<comment type="similarity">
    <text evidence="1">Belongs to the RutC family.</text>
</comment>
<dbReference type="GO" id="GO:0005829">
    <property type="term" value="C:cytosol"/>
    <property type="evidence" value="ECO:0007669"/>
    <property type="project" value="TreeGrafter"/>
</dbReference>
<dbReference type="EMBL" id="JALIRP010000001">
    <property type="protein sequence ID" value="MCJ8010741.1"/>
    <property type="molecule type" value="Genomic_DNA"/>
</dbReference>
<dbReference type="FunFam" id="3.30.1330.40:FF:000001">
    <property type="entry name" value="L-PSP family endoribonuclease"/>
    <property type="match status" value="1"/>
</dbReference>
<dbReference type="PANTHER" id="PTHR11803">
    <property type="entry name" value="2-IMINOBUTANOATE/2-IMINOPROPANOATE DEAMINASE RIDA"/>
    <property type="match status" value="1"/>
</dbReference>
<dbReference type="InterPro" id="IPR019897">
    <property type="entry name" value="RidA_CS"/>
</dbReference>
<comment type="caution">
    <text evidence="2">The sequence shown here is derived from an EMBL/GenBank/DDBJ whole genome shotgun (WGS) entry which is preliminary data.</text>
</comment>
<evidence type="ECO:0000313" key="2">
    <source>
        <dbReference type="EMBL" id="MCJ8010741.1"/>
    </source>
</evidence>
<dbReference type="InterPro" id="IPR035959">
    <property type="entry name" value="RutC-like_sf"/>
</dbReference>
<dbReference type="RefSeq" id="WP_244719690.1">
    <property type="nucleotide sequence ID" value="NZ_JALIRP010000001.1"/>
</dbReference>